<reference evidence="19 20" key="1">
    <citation type="submission" date="2017-02" db="EMBL/GenBank/DDBJ databases">
        <authorList>
            <person name="Peterson S.W."/>
        </authorList>
    </citation>
    <scope>NUCLEOTIDE SEQUENCE [LARGE SCALE GENOMIC DNA]</scope>
    <source>
        <strain evidence="19 20">DSM 22323</strain>
    </source>
</reference>
<dbReference type="EC" id="3.4.13.18" evidence="10"/>
<dbReference type="CDD" id="cd03890">
    <property type="entry name" value="M20_pepD"/>
    <property type="match status" value="1"/>
</dbReference>
<dbReference type="Pfam" id="PF07687">
    <property type="entry name" value="M20_dimer"/>
    <property type="match status" value="1"/>
</dbReference>
<keyword evidence="7" id="KW-0482">Metalloprotease</keyword>
<evidence type="ECO:0000256" key="7">
    <source>
        <dbReference type="ARBA" id="ARBA00023049"/>
    </source>
</evidence>
<dbReference type="FunFam" id="3.40.630.10:FF:000015">
    <property type="entry name" value="Aminoacyl-histidine dipeptidase PepD"/>
    <property type="match status" value="1"/>
</dbReference>
<evidence type="ECO:0000313" key="19">
    <source>
        <dbReference type="EMBL" id="SKC10099.1"/>
    </source>
</evidence>
<comment type="cofactor">
    <cofactor evidence="2">
        <name>Zn(2+)</name>
        <dbReference type="ChEBI" id="CHEBI:29105"/>
    </cofactor>
</comment>
<evidence type="ECO:0000256" key="1">
    <source>
        <dbReference type="ARBA" id="ARBA00001941"/>
    </source>
</evidence>
<dbReference type="FunFam" id="3.40.630.10:FF:000018">
    <property type="entry name" value="Aminoacyl-histidine dipeptidase PepD"/>
    <property type="match status" value="1"/>
</dbReference>
<dbReference type="PANTHER" id="PTHR43501">
    <property type="entry name" value="CYTOSOL NON-SPECIFIC DIPEPTIDASE"/>
    <property type="match status" value="1"/>
</dbReference>
<keyword evidence="3" id="KW-0645">Protease</keyword>
<comment type="catalytic activity">
    <reaction evidence="9">
        <text>Hydrolysis of dipeptides, preferentially hydrophobic dipeptides including prolyl amino acids.</text>
        <dbReference type="EC" id="3.4.13.18"/>
    </reaction>
</comment>
<proteinExistence type="inferred from homology"/>
<accession>A0A1T5GNW4</accession>
<organism evidence="19 20">
    <name type="scientific">Soonwooa buanensis</name>
    <dbReference type="NCBI Taxonomy" id="619805"/>
    <lineage>
        <taxon>Bacteria</taxon>
        <taxon>Pseudomonadati</taxon>
        <taxon>Bacteroidota</taxon>
        <taxon>Flavobacteriia</taxon>
        <taxon>Flavobacteriales</taxon>
        <taxon>Weeksellaceae</taxon>
        <taxon>Chryseobacterium group</taxon>
        <taxon>Soonwooa</taxon>
    </lineage>
</organism>
<evidence type="ECO:0000256" key="4">
    <source>
        <dbReference type="ARBA" id="ARBA00022723"/>
    </source>
</evidence>
<dbReference type="InterPro" id="IPR011650">
    <property type="entry name" value="Peptidase_M20_dimer"/>
</dbReference>
<dbReference type="PIRSF" id="PIRSF016599">
    <property type="entry name" value="Xaa-His_dipept"/>
    <property type="match status" value="1"/>
</dbReference>
<dbReference type="EMBL" id="FUYZ01000014">
    <property type="protein sequence ID" value="SKC10099.1"/>
    <property type="molecule type" value="Genomic_DNA"/>
</dbReference>
<protein>
    <recommendedName>
        <fullName evidence="13">Cytosol non-specific dipeptidase</fullName>
        <ecNumber evidence="10">3.4.13.18</ecNumber>
    </recommendedName>
    <alternativeName>
        <fullName evidence="16">Aminoacyl-histidine dipeptidase</fullName>
    </alternativeName>
    <alternativeName>
        <fullName evidence="15">Beta-alanyl-histidine dipeptidase</fullName>
    </alternativeName>
    <alternativeName>
        <fullName evidence="14">Carnosinase</fullName>
    </alternativeName>
    <alternativeName>
        <fullName evidence="11">Peptidase D</fullName>
    </alternativeName>
    <alternativeName>
        <fullName evidence="17">Xaa-His dipeptidase</fullName>
    </alternativeName>
</protein>
<dbReference type="AlphaFoldDB" id="A0A1T5GNW4"/>
<dbReference type="Pfam" id="PF01546">
    <property type="entry name" value="Peptidase_M20"/>
    <property type="match status" value="1"/>
</dbReference>
<evidence type="ECO:0000256" key="12">
    <source>
        <dbReference type="ARBA" id="ARBA00061423"/>
    </source>
</evidence>
<evidence type="ECO:0000256" key="8">
    <source>
        <dbReference type="ARBA" id="ARBA00023285"/>
    </source>
</evidence>
<keyword evidence="4" id="KW-0479">Metal-binding</keyword>
<evidence type="ECO:0000256" key="14">
    <source>
        <dbReference type="ARBA" id="ARBA00075285"/>
    </source>
</evidence>
<keyword evidence="6" id="KW-0862">Zinc</keyword>
<name>A0A1T5GNW4_9FLAO</name>
<sequence>MEYSQLEPKNIWKNFALLNAVPRPSKKEERVIAFIKKFGEDLGLDTLVDEVGNVIIRKPATSGMENRQPIVMQSHLDMVCQKNSDVDFDFDTQGIQMYVDGDWVKAKGTTLGADNGLGVATIMTILESNDIPHPALEALFTIDEETGMTGALGLKGGLLHGDILLNLDTEEDDEIDIGCAGGVDVTATATFGTVDAKADVYTIQIKGLQGGHSGMDIHKGFGNANKILGRFLFEGLNNDIQIINIDGGGLRNAIPREAKAIVSVANAADFEKVTSDLKASILEEFASIEKDIVITIEKSSSSDKALSFEDSKKVIYSINAAHNGVFRMSPDVEGLVEASNNVARVEVKDGAVKILNLTRSSVDSTKTEVAQQLISSFESNGIKTELTGSYPGWKPNPGAEIIQIMTDLYEKDFGAKPMVVACHAGLECGIIGTNYPKMEMVSFGPTIKGAHSPDERASISSVQKFWKYLQEILQNIPEKK</sequence>
<evidence type="ECO:0000256" key="6">
    <source>
        <dbReference type="ARBA" id="ARBA00022833"/>
    </source>
</evidence>
<evidence type="ECO:0000256" key="9">
    <source>
        <dbReference type="ARBA" id="ARBA00036421"/>
    </source>
</evidence>
<keyword evidence="20" id="KW-1185">Reference proteome</keyword>
<evidence type="ECO:0000256" key="11">
    <source>
        <dbReference type="ARBA" id="ARBA00044252"/>
    </source>
</evidence>
<gene>
    <name evidence="19" type="ORF">SAMN05660477_03010</name>
</gene>
<evidence type="ECO:0000313" key="20">
    <source>
        <dbReference type="Proteomes" id="UP000191112"/>
    </source>
</evidence>
<dbReference type="Proteomes" id="UP000191112">
    <property type="component" value="Unassembled WGS sequence"/>
</dbReference>
<dbReference type="InterPro" id="IPR001160">
    <property type="entry name" value="Peptidase_M20C"/>
</dbReference>
<keyword evidence="8" id="KW-0170">Cobalt</keyword>
<dbReference type="NCBIfam" id="TIGR01893">
    <property type="entry name" value="aa-his-dipept"/>
    <property type="match status" value="1"/>
</dbReference>
<evidence type="ECO:0000256" key="2">
    <source>
        <dbReference type="ARBA" id="ARBA00001947"/>
    </source>
</evidence>
<keyword evidence="5" id="KW-0378">Hydrolase</keyword>
<dbReference type="InterPro" id="IPR002933">
    <property type="entry name" value="Peptidase_M20"/>
</dbReference>
<evidence type="ECO:0000259" key="18">
    <source>
        <dbReference type="Pfam" id="PF07687"/>
    </source>
</evidence>
<dbReference type="Gene3D" id="3.40.630.10">
    <property type="entry name" value="Zn peptidases"/>
    <property type="match status" value="2"/>
</dbReference>
<dbReference type="PANTHER" id="PTHR43501:SF1">
    <property type="entry name" value="CYTOSOL NON-SPECIFIC DIPEPTIDASE"/>
    <property type="match status" value="1"/>
</dbReference>
<dbReference type="RefSeq" id="WP_079668224.1">
    <property type="nucleotide sequence ID" value="NZ_FUYZ01000014.1"/>
</dbReference>
<dbReference type="GO" id="GO:0005829">
    <property type="term" value="C:cytosol"/>
    <property type="evidence" value="ECO:0007669"/>
    <property type="project" value="TreeGrafter"/>
</dbReference>
<evidence type="ECO:0000256" key="15">
    <source>
        <dbReference type="ARBA" id="ARBA00076004"/>
    </source>
</evidence>
<evidence type="ECO:0000256" key="16">
    <source>
        <dbReference type="ARBA" id="ARBA00077688"/>
    </source>
</evidence>
<dbReference type="GO" id="GO:0046872">
    <property type="term" value="F:metal ion binding"/>
    <property type="evidence" value="ECO:0007669"/>
    <property type="project" value="UniProtKB-KW"/>
</dbReference>
<comment type="cofactor">
    <cofactor evidence="1">
        <name>Co(2+)</name>
        <dbReference type="ChEBI" id="CHEBI:48828"/>
    </cofactor>
</comment>
<dbReference type="GO" id="GO:0070573">
    <property type="term" value="F:metallodipeptidase activity"/>
    <property type="evidence" value="ECO:0007669"/>
    <property type="project" value="TreeGrafter"/>
</dbReference>
<evidence type="ECO:0000256" key="13">
    <source>
        <dbReference type="ARBA" id="ARBA00071271"/>
    </source>
</evidence>
<comment type="similarity">
    <text evidence="12">Belongs to the peptidase M20C family.</text>
</comment>
<dbReference type="GO" id="GO:0006508">
    <property type="term" value="P:proteolysis"/>
    <property type="evidence" value="ECO:0007669"/>
    <property type="project" value="UniProtKB-KW"/>
</dbReference>
<evidence type="ECO:0000256" key="5">
    <source>
        <dbReference type="ARBA" id="ARBA00022801"/>
    </source>
</evidence>
<dbReference type="SUPFAM" id="SSF53187">
    <property type="entry name" value="Zn-dependent exopeptidases"/>
    <property type="match status" value="1"/>
</dbReference>
<evidence type="ECO:0000256" key="3">
    <source>
        <dbReference type="ARBA" id="ARBA00022670"/>
    </source>
</evidence>
<dbReference type="PRINTS" id="PR00934">
    <property type="entry name" value="XHISDIPTASE"/>
</dbReference>
<dbReference type="STRING" id="619805.SAMN05660477_03010"/>
<evidence type="ECO:0000256" key="17">
    <source>
        <dbReference type="ARBA" id="ARBA00078074"/>
    </source>
</evidence>
<evidence type="ECO:0000256" key="10">
    <source>
        <dbReference type="ARBA" id="ARBA00038976"/>
    </source>
</evidence>
<feature type="domain" description="Peptidase M20 dimerisation" evidence="18">
    <location>
        <begin position="205"/>
        <end position="280"/>
    </location>
</feature>
<dbReference type="OrthoDB" id="9773892at2"/>